<proteinExistence type="predicted"/>
<accession>A0AB39HVB2</accession>
<name>A0AB39HVB2_9BACI</name>
<evidence type="ECO:0000256" key="2">
    <source>
        <dbReference type="SAM" id="SignalP"/>
    </source>
</evidence>
<feature type="chain" id="PRO_5044290431" description="Lipoprotein" evidence="2">
    <location>
        <begin position="25"/>
        <end position="224"/>
    </location>
</feature>
<evidence type="ECO:0008006" key="4">
    <source>
        <dbReference type="Google" id="ProtNLM"/>
    </source>
</evidence>
<dbReference type="PROSITE" id="PS51257">
    <property type="entry name" value="PROKAR_LIPOPROTEIN"/>
    <property type="match status" value="1"/>
</dbReference>
<feature type="compositionally biased region" description="Basic and acidic residues" evidence="1">
    <location>
        <begin position="27"/>
        <end position="40"/>
    </location>
</feature>
<evidence type="ECO:0000313" key="3">
    <source>
        <dbReference type="EMBL" id="XDK34295.1"/>
    </source>
</evidence>
<keyword evidence="2" id="KW-0732">Signal</keyword>
<dbReference type="AlphaFoldDB" id="A0AB39HVB2"/>
<sequence>MKGFTKVFIFNITLVILISLLAGCDNNSKETEADSERDAALETNNQEETNENESKSTTEDSNDTSAKESVSENENESNADNKSSNPEDNPLSGYSSKEIEYARVWLQLGANQDVEEIDVTHIPAGSSLNPEEDDIDVNYPEDVIQLRGSRIVDGIITYNGNGNGSINLYSIPYRWYGGMSRPDDVTADDIQKEREDIIENTELIHIDPGNDKEVINMIDKLHIH</sequence>
<protein>
    <recommendedName>
        <fullName evidence="4">Lipoprotein</fullName>
    </recommendedName>
</protein>
<gene>
    <name evidence="3" type="ORF">AB4Y30_08070</name>
</gene>
<organism evidence="3">
    <name type="scientific">Ornithinibacillus sp. 4-3</name>
    <dbReference type="NCBI Taxonomy" id="3231488"/>
    <lineage>
        <taxon>Bacteria</taxon>
        <taxon>Bacillati</taxon>
        <taxon>Bacillota</taxon>
        <taxon>Bacilli</taxon>
        <taxon>Bacillales</taxon>
        <taxon>Bacillaceae</taxon>
        <taxon>Ornithinibacillus</taxon>
    </lineage>
</organism>
<evidence type="ECO:0000256" key="1">
    <source>
        <dbReference type="SAM" id="MobiDB-lite"/>
    </source>
</evidence>
<feature type="region of interest" description="Disordered" evidence="1">
    <location>
        <begin position="27"/>
        <end position="94"/>
    </location>
</feature>
<dbReference type="RefSeq" id="WP_368654969.1">
    <property type="nucleotide sequence ID" value="NZ_CP162599.1"/>
</dbReference>
<feature type="signal peptide" evidence="2">
    <location>
        <begin position="1"/>
        <end position="24"/>
    </location>
</feature>
<reference evidence="3" key="1">
    <citation type="submission" date="2024-07" db="EMBL/GenBank/DDBJ databases">
        <title>Halotolerant mesophilic bacterium Ornithinibacillus sp. 4-3, sp. nov., isolated from soil.</title>
        <authorList>
            <person name="Sidarenka A.V."/>
            <person name="Guliayeva D.E."/>
            <person name="Leanovich S.I."/>
            <person name="Hileuskaya K.S."/>
            <person name="Akhremchuk A.E."/>
            <person name="Sikolenko M.A."/>
            <person name="Valentovich L.N."/>
        </authorList>
    </citation>
    <scope>NUCLEOTIDE SEQUENCE</scope>
    <source>
        <strain evidence="3">4-3</strain>
    </source>
</reference>
<dbReference type="EMBL" id="CP162599">
    <property type="protein sequence ID" value="XDK34295.1"/>
    <property type="molecule type" value="Genomic_DNA"/>
</dbReference>